<name>A0A0H4XAR7_9BACT</name>
<dbReference type="STRING" id="1297742.A176_007692"/>
<dbReference type="PATRIC" id="fig|1297742.4.peg.7828"/>
<dbReference type="Proteomes" id="UP000009026">
    <property type="component" value="Chromosome"/>
</dbReference>
<dbReference type="Gene3D" id="2.60.40.10">
    <property type="entry name" value="Immunoglobulins"/>
    <property type="match status" value="1"/>
</dbReference>
<dbReference type="InterPro" id="IPR013783">
    <property type="entry name" value="Ig-like_fold"/>
</dbReference>
<evidence type="ECO:0000313" key="2">
    <source>
        <dbReference type="Proteomes" id="UP000009026"/>
    </source>
</evidence>
<accession>A0A0H4XAR7</accession>
<gene>
    <name evidence="1" type="ORF">A176_007692</name>
</gene>
<reference evidence="1 2" key="1">
    <citation type="journal article" date="2016" name="PLoS ONE">
        <title>Complete Genome Sequence and Comparative Genomics of a Novel Myxobacterium Myxococcus hansupus.</title>
        <authorList>
            <person name="Sharma G."/>
            <person name="Narwani T."/>
            <person name="Subramanian S."/>
        </authorList>
    </citation>
    <scope>NUCLEOTIDE SEQUENCE [LARGE SCALE GENOMIC DNA]</scope>
    <source>
        <strain evidence="2">mixupus</strain>
    </source>
</reference>
<protein>
    <submittedName>
        <fullName evidence="1">Uncharacterized protein</fullName>
    </submittedName>
</protein>
<proteinExistence type="predicted"/>
<organism evidence="1 2">
    <name type="scientific">Pseudomyxococcus hansupus</name>
    <dbReference type="NCBI Taxonomy" id="1297742"/>
    <lineage>
        <taxon>Bacteria</taxon>
        <taxon>Pseudomonadati</taxon>
        <taxon>Myxococcota</taxon>
        <taxon>Myxococcia</taxon>
        <taxon>Myxococcales</taxon>
        <taxon>Cystobacterineae</taxon>
        <taxon>Myxococcaceae</taxon>
        <taxon>Pseudomyxococcus</taxon>
    </lineage>
</organism>
<dbReference type="EMBL" id="CP012109">
    <property type="protein sequence ID" value="AKQ70780.1"/>
    <property type="molecule type" value="Genomic_DNA"/>
</dbReference>
<dbReference type="AlphaFoldDB" id="A0A0H4XAR7"/>
<evidence type="ECO:0000313" key="1">
    <source>
        <dbReference type="EMBL" id="AKQ70780.1"/>
    </source>
</evidence>
<dbReference type="KEGG" id="mym:A176_007692"/>
<sequence>MRMMAILGALGAVAVLGGTAAWLFLSRAGVRVVLTPPPPSVTAEPQVRLRGQVLGVAPALSLNGAPVVLTADGHFEHTLPLTLGSNAFTLSAVGKPKDGAPEETVNGVHVVERLEQAVYDTRHFYTASGGLSGFTRGATGLKAVRDSFLTGDVDVELKVGALTGSVLESYENAHRPVKGGMPMLVELAVGGGAVRVALKPEEGTVQGEVARPGAPVTLRGRSELHHGKYHVRLEALDGDATDVVLRVRY</sequence>
<keyword evidence="2" id="KW-1185">Reference proteome</keyword>